<dbReference type="InterPro" id="IPR020946">
    <property type="entry name" value="Flavin_mOase-like"/>
</dbReference>
<dbReference type="Pfam" id="PF00743">
    <property type="entry name" value="FMO-like"/>
    <property type="match status" value="1"/>
</dbReference>
<dbReference type="InterPro" id="IPR051820">
    <property type="entry name" value="FAD-binding_MO"/>
</dbReference>
<sequence length="503" mass="55735">MTEHVDIVIVGAGISGIGMACRVTRELPGKKFVVLEARERIGGTWDLFRYPGVRSDSDMFTLGYNFRPWTSTKGIADGTSIREYVTETAREFGVAEKVRFGHKVVGAEWSSERGLWTLQVEHAGETVEFTTQFLLGCTGYYRYDEGFTPKFEGIEDFAGQVVHPQHWPEDLDYSGKRVVVIGSGATAMTLVPAMAGTAGHVTMLQRSPTYVVSLPSTDALAVALQGKLPASLAYPIVKWKNQMVSFISYQTSRRDPERMKGILRALLKRQLPNFDLDKHFTPKYNPWDQRLCVVPDSDLFRALRKGTASIVTDRIARFTPKGILLESGEELEADIVVTATGLNVQLAGGLRPIVDGVQLNPADSVSYKGLMLTGLPNFIFTFGYTNASWTLRADLVSQYTCRLLKYMDKEGQTVVWPVEPDTAERLPFLEDLVSGYVTRAENAMPHQVPLAPWRSYQNYFRELPVLKYGKVADKGVRFGSRAAGSATSGRANASHEAPVAIGR</sequence>
<dbReference type="InterPro" id="IPR036188">
    <property type="entry name" value="FAD/NAD-bd_sf"/>
</dbReference>
<dbReference type="RefSeq" id="WP_005063528.1">
    <property type="nucleotide sequence ID" value="NZ_AP022621.1"/>
</dbReference>
<dbReference type="PANTHER" id="PTHR43872">
    <property type="entry name" value="MONOOXYGENASE, PUTATIVE (AFU_ORTHOLOGUE AFUA_8G02570)-RELATED"/>
    <property type="match status" value="1"/>
</dbReference>
<evidence type="ECO:0000313" key="10">
    <source>
        <dbReference type="Proteomes" id="UP000045782"/>
    </source>
</evidence>
<evidence type="ECO:0000256" key="6">
    <source>
        <dbReference type="ARBA" id="ARBA00023002"/>
    </source>
</evidence>
<feature type="region of interest" description="Disordered" evidence="8">
    <location>
        <begin position="481"/>
        <end position="503"/>
    </location>
</feature>
<keyword evidence="3" id="KW-0285">Flavoprotein</keyword>
<dbReference type="FunFam" id="3.50.50.60:FF:000228">
    <property type="entry name" value="FAD-containing monooxygenase EthA"/>
    <property type="match status" value="1"/>
</dbReference>
<dbReference type="PANTHER" id="PTHR43872:SF1">
    <property type="entry name" value="MONOOXYGENASE, PUTATIVE (AFU_ORTHOLOGUE AFUA_8G02570)-RELATED"/>
    <property type="match status" value="1"/>
</dbReference>
<dbReference type="GO" id="GO:0050660">
    <property type="term" value="F:flavin adenine dinucleotide binding"/>
    <property type="evidence" value="ECO:0007669"/>
    <property type="project" value="InterPro"/>
</dbReference>
<dbReference type="GO" id="GO:0050661">
    <property type="term" value="F:NADP binding"/>
    <property type="evidence" value="ECO:0007669"/>
    <property type="project" value="InterPro"/>
</dbReference>
<evidence type="ECO:0000256" key="8">
    <source>
        <dbReference type="SAM" id="MobiDB-lite"/>
    </source>
</evidence>
<keyword evidence="4" id="KW-0274">FAD</keyword>
<evidence type="ECO:0000256" key="4">
    <source>
        <dbReference type="ARBA" id="ARBA00022827"/>
    </source>
</evidence>
<proteinExistence type="inferred from homology"/>
<gene>
    <name evidence="9" type="primary">ethA_2</name>
    <name evidence="9" type="ORF">ERS075579_03345</name>
</gene>
<evidence type="ECO:0000256" key="5">
    <source>
        <dbReference type="ARBA" id="ARBA00022857"/>
    </source>
</evidence>
<evidence type="ECO:0000256" key="3">
    <source>
        <dbReference type="ARBA" id="ARBA00022630"/>
    </source>
</evidence>
<accession>A0A0U1C751</accession>
<comment type="cofactor">
    <cofactor evidence="1">
        <name>FAD</name>
        <dbReference type="ChEBI" id="CHEBI:57692"/>
    </cofactor>
</comment>
<keyword evidence="5" id="KW-0521">NADP</keyword>
<feature type="compositionally biased region" description="Low complexity" evidence="8">
    <location>
        <begin position="481"/>
        <end position="494"/>
    </location>
</feature>
<dbReference type="EC" id="1.14.13.-" evidence="9"/>
<dbReference type="AlphaFoldDB" id="A0A0U1C751"/>
<comment type="similarity">
    <text evidence="2">Belongs to the FAD-binding monooxygenase family.</text>
</comment>
<dbReference type="GO" id="GO:0004499">
    <property type="term" value="F:N,N-dimethylaniline monooxygenase activity"/>
    <property type="evidence" value="ECO:0007669"/>
    <property type="project" value="InterPro"/>
</dbReference>
<dbReference type="Pfam" id="PF13450">
    <property type="entry name" value="NAD_binding_8"/>
    <property type="match status" value="1"/>
</dbReference>
<evidence type="ECO:0000256" key="1">
    <source>
        <dbReference type="ARBA" id="ARBA00001974"/>
    </source>
</evidence>
<dbReference type="EMBL" id="CSWP01000007">
    <property type="protein sequence ID" value="CPV61568.1"/>
    <property type="molecule type" value="Genomic_DNA"/>
</dbReference>
<keyword evidence="6 9" id="KW-0560">Oxidoreductase</keyword>
<name>A0A0U1C751_9MYCO</name>
<dbReference type="SUPFAM" id="SSF51905">
    <property type="entry name" value="FAD/NAD(P)-binding domain"/>
    <property type="match status" value="1"/>
</dbReference>
<evidence type="ECO:0000256" key="7">
    <source>
        <dbReference type="ARBA" id="ARBA00023033"/>
    </source>
</evidence>
<dbReference type="Gene3D" id="3.50.50.60">
    <property type="entry name" value="FAD/NAD(P)-binding domain"/>
    <property type="match status" value="1"/>
</dbReference>
<dbReference type="Proteomes" id="UP000045782">
    <property type="component" value="Unassembled WGS sequence"/>
</dbReference>
<reference evidence="9 10" key="1">
    <citation type="submission" date="2015-03" db="EMBL/GenBank/DDBJ databases">
        <authorList>
            <person name="Murphy D."/>
        </authorList>
    </citation>
    <scope>NUCLEOTIDE SEQUENCE [LARGE SCALE GENOMIC DNA]</scope>
    <source>
        <strain evidence="9 10">PAP088</strain>
    </source>
</reference>
<protein>
    <submittedName>
        <fullName evidence="9">Putative monooxygenase EthA</fullName>
        <ecNumber evidence="9">1.14.13.-</ecNumber>
    </submittedName>
</protein>
<organism evidence="9 10">
    <name type="scientific">Mycobacteroides abscessus</name>
    <dbReference type="NCBI Taxonomy" id="36809"/>
    <lineage>
        <taxon>Bacteria</taxon>
        <taxon>Bacillati</taxon>
        <taxon>Actinomycetota</taxon>
        <taxon>Actinomycetes</taxon>
        <taxon>Mycobacteriales</taxon>
        <taxon>Mycobacteriaceae</taxon>
        <taxon>Mycobacteroides</taxon>
    </lineage>
</organism>
<evidence type="ECO:0000256" key="2">
    <source>
        <dbReference type="ARBA" id="ARBA00010139"/>
    </source>
</evidence>
<keyword evidence="7 9" id="KW-0503">Monooxygenase</keyword>
<evidence type="ECO:0000313" key="9">
    <source>
        <dbReference type="EMBL" id="CPV61568.1"/>
    </source>
</evidence>